<protein>
    <submittedName>
        <fullName evidence="3">Armadillo repeat-containing protein 8 (inferred by orthology to a human protein)</fullName>
    </submittedName>
</protein>
<keyword evidence="2" id="KW-1185">Reference proteome</keyword>
<reference evidence="3" key="2">
    <citation type="submission" date="2015-08" db="UniProtKB">
        <authorList>
            <consortium name="WormBaseParasite"/>
        </authorList>
    </citation>
    <scope>IDENTIFICATION</scope>
</reference>
<dbReference type="Proteomes" id="UP000035680">
    <property type="component" value="Unassembled WGS sequence"/>
</dbReference>
<sequence>MDPYNQYTPSPSISGTSPYPMCQTPSGSSGYPMSNNSSQLGQMPTSSAPVVSCPISLSISGNYSYPQGNMYQQQGIGNNIYNNQVNYQSTNKNSQTLRPINYPLGYNFNQSVNSYQPSIAENCESVGRNLQTQQWMQSNYLDAGYYNQQTPSGAPSVISNTSYTSLGMNDNTSQISYQTNLTDVGRMGDIRSMLQMQSYASSVISCGENVDPSSTQMTENFRANILNNLIDDDEEICKKALMIIENLAKKNSLQAKPFIIDIMDAIHNDSTTSSNMERLLKCLYYLIFKNEAMLLIISSLENCNFVFIDTLSRRMIKNQGFGKVALVIFFTLLSLPGETGKKLRKHARKEVIMDRLLDYCDKIINLPSINVDIRQYLYSQRKEIRWLLSCFKLLINDNLRKHALSKNGISLLFKIIENSTLEDVQYLTLVCISTFISSRSIEYAEEFIKHGIIEKITSILDLNSPSRMNGIVLSQRIVTECYEILLSVSDSSSITTNIAGNTVDFMLRELRKDDKIITRYCTGFICNLPSKSSAFKVLLLEKEIIYLLLGTIRRYLDKCWTEKDRNEIKIIEEIFDNCLIALKSLTSPNLNSLDRVQYGMLIDKFLVIPESFQIIMDLFINSTDSNKYRILTILHRFISFSSNDYMRPYNVAELLSKNVEYIINTIFDKGKLYNTCNEKTQQNLKELIIRSTSLLQYMSICSINVSPKVRDILRRNNLNFLELLDIVKNVDIRIQIIQFAEVLLNKDDNIVDDWLNNPRTNEAIKECSSFYDSRLKEATQKFLKSAQEMRFSILTEDGINCGDEISLANIFAGAS</sequence>
<organism evidence="2 3">
    <name type="scientific">Strongyloides venezuelensis</name>
    <name type="common">Threadworm</name>
    <dbReference type="NCBI Taxonomy" id="75913"/>
    <lineage>
        <taxon>Eukaryota</taxon>
        <taxon>Metazoa</taxon>
        <taxon>Ecdysozoa</taxon>
        <taxon>Nematoda</taxon>
        <taxon>Chromadorea</taxon>
        <taxon>Rhabditida</taxon>
        <taxon>Tylenchina</taxon>
        <taxon>Panagrolaimomorpha</taxon>
        <taxon>Strongyloidoidea</taxon>
        <taxon>Strongyloididae</taxon>
        <taxon>Strongyloides</taxon>
    </lineage>
</organism>
<proteinExistence type="predicted"/>
<dbReference type="WBParaSite" id="SVE_1593400.1">
    <property type="protein sequence ID" value="SVE_1593400.1"/>
    <property type="gene ID" value="SVE_1593400"/>
</dbReference>
<dbReference type="InterPro" id="IPR016024">
    <property type="entry name" value="ARM-type_fold"/>
</dbReference>
<dbReference type="STRING" id="75913.A0A0K0FUC2"/>
<dbReference type="InterPro" id="IPR011989">
    <property type="entry name" value="ARM-like"/>
</dbReference>
<feature type="region of interest" description="Disordered" evidence="1">
    <location>
        <begin position="1"/>
        <end position="45"/>
    </location>
</feature>
<reference evidence="2" key="1">
    <citation type="submission" date="2014-07" db="EMBL/GenBank/DDBJ databases">
        <authorList>
            <person name="Martin A.A"/>
            <person name="De Silva N."/>
        </authorList>
    </citation>
    <scope>NUCLEOTIDE SEQUENCE</scope>
</reference>
<dbReference type="SUPFAM" id="SSF48371">
    <property type="entry name" value="ARM repeat"/>
    <property type="match status" value="2"/>
</dbReference>
<dbReference type="Gene3D" id="1.25.10.10">
    <property type="entry name" value="Leucine-rich Repeat Variant"/>
    <property type="match status" value="1"/>
</dbReference>
<evidence type="ECO:0000313" key="3">
    <source>
        <dbReference type="WBParaSite" id="SVE_1593400.1"/>
    </source>
</evidence>
<evidence type="ECO:0000313" key="2">
    <source>
        <dbReference type="Proteomes" id="UP000035680"/>
    </source>
</evidence>
<accession>A0A0K0FUC2</accession>
<evidence type="ECO:0000256" key="1">
    <source>
        <dbReference type="SAM" id="MobiDB-lite"/>
    </source>
</evidence>
<dbReference type="AlphaFoldDB" id="A0A0K0FUC2"/>
<name>A0A0K0FUC2_STRVS</name>